<dbReference type="GO" id="GO:0016746">
    <property type="term" value="F:acyltransferase activity"/>
    <property type="evidence" value="ECO:0007669"/>
    <property type="project" value="UniProtKB-KW"/>
</dbReference>
<dbReference type="InterPro" id="IPR020841">
    <property type="entry name" value="PKS_Beta-ketoAc_synthase_dom"/>
</dbReference>
<comment type="caution">
    <text evidence="2">The sequence shown here is derived from an EMBL/GenBank/DDBJ whole genome shotgun (WGS) entry which is preliminary data.</text>
</comment>
<dbReference type="InterPro" id="IPR002155">
    <property type="entry name" value="Thiolase"/>
</dbReference>
<keyword evidence="2" id="KW-0012">Acyltransferase</keyword>
<accession>A0ABW8L7Z6</accession>
<evidence type="ECO:0000313" key="2">
    <source>
        <dbReference type="EMBL" id="MFK4000009.1"/>
    </source>
</evidence>
<proteinExistence type="predicted"/>
<dbReference type="InterPro" id="IPR020616">
    <property type="entry name" value="Thiolase_N"/>
</dbReference>
<dbReference type="CDD" id="cd00829">
    <property type="entry name" value="SCP-x_thiolase"/>
    <property type="match status" value="1"/>
</dbReference>
<dbReference type="RefSeq" id="WP_025650710.1">
    <property type="nucleotide sequence ID" value="NZ_JBJDPD010000001.1"/>
</dbReference>
<organism evidence="2 3">
    <name type="scientific">Psychrobacter namhaensis</name>
    <dbReference type="NCBI Taxonomy" id="292734"/>
    <lineage>
        <taxon>Bacteria</taxon>
        <taxon>Pseudomonadati</taxon>
        <taxon>Pseudomonadota</taxon>
        <taxon>Gammaproteobacteria</taxon>
        <taxon>Moraxellales</taxon>
        <taxon>Moraxellaceae</taxon>
        <taxon>Psychrobacter</taxon>
    </lineage>
</organism>
<keyword evidence="3" id="KW-1185">Reference proteome</keyword>
<dbReference type="Pfam" id="PF00108">
    <property type="entry name" value="Thiolase_N"/>
    <property type="match status" value="1"/>
</dbReference>
<sequence>MSDIYITGVGMTKFGRHIERSYKDLVREAVEQALTDAGAELEQVKQAYFASCVIGFMQGQHMIPGQVALRSMGFQSIPIFNIEGACASSSTALHLAAMAIKSGSCDIAIAVGAEKMINEDKAKMFAAFDSAWDVSTVADNRDTLLAMGAGFECPEGSQSPKPYSMFMDVYAAFSRHHINTFGTTQRQIAAVCAKNHTHSVHNPLAQYQRPYTIEEVLAAPPITYPLTLPMCAPISDGAAATVLCNAEGLKRLKGDAKRAIKLLSSVVRSSSDRSFEDYKNHLTALAATEAYEKAGVSPADVDVAEVHDATAMGEIIQVENLQLVGYGEAGRAAEAGELTIGGRVPVNPSGGLESKGHPIGATGLGQVYELVTQLRGEAGRRQVEGARIAIQENGGGIYGVEEATAVINIFAMQ</sequence>
<reference evidence="2 3" key="1">
    <citation type="submission" date="2024-11" db="EMBL/GenBank/DDBJ databases">
        <title>The Natural Products Discovery Center: Release of the First 8490 Sequenced Strains for Exploring Actinobacteria Biosynthetic Diversity.</title>
        <authorList>
            <person name="Kalkreuter E."/>
            <person name="Kautsar S.A."/>
            <person name="Yang D."/>
            <person name="Bader C.D."/>
            <person name="Teijaro C.N."/>
            <person name="Fluegel L."/>
            <person name="Davis C.M."/>
            <person name="Simpson J.R."/>
            <person name="Lauterbach L."/>
            <person name="Steele A.D."/>
            <person name="Gui C."/>
            <person name="Meng S."/>
            <person name="Li G."/>
            <person name="Viehrig K."/>
            <person name="Ye F."/>
            <person name="Su P."/>
            <person name="Kiefer A.F."/>
            <person name="Nichols A."/>
            <person name="Cepeda A.J."/>
            <person name="Yan W."/>
            <person name="Fan B."/>
            <person name="Jiang Y."/>
            <person name="Adhikari A."/>
            <person name="Zheng C.-J."/>
            <person name="Schuster L."/>
            <person name="Cowan T.M."/>
            <person name="Smanski M.J."/>
            <person name="Chevrette M.G."/>
            <person name="De Carvalho L.P.S."/>
            <person name="Shen B."/>
        </authorList>
    </citation>
    <scope>NUCLEOTIDE SEQUENCE [LARGE SCALE GENOMIC DNA]</scope>
    <source>
        <strain evidence="2 3">NPDC077433</strain>
    </source>
</reference>
<protein>
    <submittedName>
        <fullName evidence="2">Thiolase family protein</fullName>
        <ecNumber evidence="2">2.3.1.-</ecNumber>
    </submittedName>
</protein>
<dbReference type="EC" id="2.3.1.-" evidence="2"/>
<keyword evidence="2" id="KW-0808">Transferase</keyword>
<dbReference type="SMART" id="SM00825">
    <property type="entry name" value="PKS_KS"/>
    <property type="match status" value="1"/>
</dbReference>
<evidence type="ECO:0000313" key="3">
    <source>
        <dbReference type="Proteomes" id="UP001620234"/>
    </source>
</evidence>
<dbReference type="InterPro" id="IPR016039">
    <property type="entry name" value="Thiolase-like"/>
</dbReference>
<name>A0ABW8L7Z6_9GAMM</name>
<dbReference type="InterPro" id="IPR055140">
    <property type="entry name" value="Thiolase_C_2"/>
</dbReference>
<dbReference type="PANTHER" id="PTHR42870:SF1">
    <property type="entry name" value="NON-SPECIFIC LIPID-TRANSFER PROTEIN-LIKE 2"/>
    <property type="match status" value="1"/>
</dbReference>
<dbReference type="SUPFAM" id="SSF53901">
    <property type="entry name" value="Thiolase-like"/>
    <property type="match status" value="2"/>
</dbReference>
<dbReference type="PANTHER" id="PTHR42870">
    <property type="entry name" value="ACETYL-COA C-ACETYLTRANSFERASE"/>
    <property type="match status" value="1"/>
</dbReference>
<evidence type="ECO:0000259" key="1">
    <source>
        <dbReference type="SMART" id="SM00825"/>
    </source>
</evidence>
<dbReference type="EMBL" id="JBJDPD010000001">
    <property type="protein sequence ID" value="MFK4000009.1"/>
    <property type="molecule type" value="Genomic_DNA"/>
</dbReference>
<gene>
    <name evidence="2" type="ORF">ACI2I3_01490</name>
</gene>
<dbReference type="Proteomes" id="UP001620234">
    <property type="component" value="Unassembled WGS sequence"/>
</dbReference>
<dbReference type="PIRSF" id="PIRSF000429">
    <property type="entry name" value="Ac-CoA_Ac_transf"/>
    <property type="match status" value="1"/>
</dbReference>
<dbReference type="Gene3D" id="3.40.47.10">
    <property type="match status" value="1"/>
</dbReference>
<dbReference type="Pfam" id="PF22691">
    <property type="entry name" value="Thiolase_C_1"/>
    <property type="match status" value="1"/>
</dbReference>
<feature type="domain" description="Ketosynthase family 3 (KS3)" evidence="1">
    <location>
        <begin position="4"/>
        <end position="388"/>
    </location>
</feature>